<sequence length="625" mass="67789">MAQKVSDIAQLAGAKDASYLARQDTSSDDAEDVSWQDTSSDDAEAKVQALDHVHAMVGDQSYDGILKLASTTTGWAPLMSRCRGQIGDTFTVGKNLTSSLEKVFRDTATTSDVEALFVNLRVAFPLLLEDGSGKLKVRVIQALRGLEQVSGKLINIISENFVCVVEHPETVSNPDEANALLQEQADEIRMSPSRTAAATSWYDDLSEKVNNTVRNSLELKEVRDALDSIASVGEEITSREKLFDAVHKTLTTWITVRSKAGEEKLAIFPCWEAVATLKDAVSTKYGLDSEVTDALDSIESKLELDDLGATLYKTRVATFKEAVFAHAVACTNLNGTTVTDAAAVELVISTGTTVRDMAHPCLQVCRWSETPGRDRAAIALVRDVILCVTSMGHVACKMDANIDVEFAPSADLDSSISQMSEKAEDVSLSITWLMGDSMGASFAGKVKSWCERLMGASVNATDLKLEEIDQLMNAILSKLVEKGQDMTWAQIVSKFKAKDAGEVKSIRYKLKTAVGELPEGKRLKKHNEVLGESRFQTFKWGVATLMTNPSIGFTAADGREIRSNLKDVWAVSGADEQFKKYLGEGVVKEVEDILAIKDEAGEGENRTSESKGKRAKAASASSGPE</sequence>
<evidence type="ECO:0000313" key="2">
    <source>
        <dbReference type="EMBL" id="CAK0792747.1"/>
    </source>
</evidence>
<accession>A0ABN9PKQ5</accession>
<protein>
    <submittedName>
        <fullName evidence="2">Uncharacterized protein</fullName>
    </submittedName>
</protein>
<evidence type="ECO:0000256" key="1">
    <source>
        <dbReference type="SAM" id="MobiDB-lite"/>
    </source>
</evidence>
<evidence type="ECO:0000313" key="3">
    <source>
        <dbReference type="Proteomes" id="UP001189429"/>
    </source>
</evidence>
<proteinExistence type="predicted"/>
<feature type="compositionally biased region" description="Basic and acidic residues" evidence="1">
    <location>
        <begin position="598"/>
        <end position="612"/>
    </location>
</feature>
<organism evidence="2 3">
    <name type="scientific">Prorocentrum cordatum</name>
    <dbReference type="NCBI Taxonomy" id="2364126"/>
    <lineage>
        <taxon>Eukaryota</taxon>
        <taxon>Sar</taxon>
        <taxon>Alveolata</taxon>
        <taxon>Dinophyceae</taxon>
        <taxon>Prorocentrales</taxon>
        <taxon>Prorocentraceae</taxon>
        <taxon>Prorocentrum</taxon>
    </lineage>
</organism>
<dbReference type="EMBL" id="CAUYUJ010000826">
    <property type="protein sequence ID" value="CAK0792747.1"/>
    <property type="molecule type" value="Genomic_DNA"/>
</dbReference>
<reference evidence="2" key="1">
    <citation type="submission" date="2023-10" db="EMBL/GenBank/DDBJ databases">
        <authorList>
            <person name="Chen Y."/>
            <person name="Shah S."/>
            <person name="Dougan E. K."/>
            <person name="Thang M."/>
            <person name="Chan C."/>
        </authorList>
    </citation>
    <scope>NUCLEOTIDE SEQUENCE [LARGE SCALE GENOMIC DNA]</scope>
</reference>
<keyword evidence="3" id="KW-1185">Reference proteome</keyword>
<gene>
    <name evidence="2" type="ORF">PCOR1329_LOCUS3235</name>
</gene>
<comment type="caution">
    <text evidence="2">The sequence shown here is derived from an EMBL/GenBank/DDBJ whole genome shotgun (WGS) entry which is preliminary data.</text>
</comment>
<feature type="non-terminal residue" evidence="2">
    <location>
        <position position="625"/>
    </location>
</feature>
<feature type="compositionally biased region" description="Acidic residues" evidence="1">
    <location>
        <begin position="26"/>
        <end position="38"/>
    </location>
</feature>
<dbReference type="Proteomes" id="UP001189429">
    <property type="component" value="Unassembled WGS sequence"/>
</dbReference>
<feature type="region of interest" description="Disordered" evidence="1">
    <location>
        <begin position="598"/>
        <end position="625"/>
    </location>
</feature>
<name>A0ABN9PKQ5_9DINO</name>
<feature type="region of interest" description="Disordered" evidence="1">
    <location>
        <begin position="19"/>
        <end position="38"/>
    </location>
</feature>